<protein>
    <recommendedName>
        <fullName evidence="3">Reverse transcriptase domain-containing protein</fullName>
    </recommendedName>
</protein>
<name>A0ABD2PD94_9CUCU</name>
<organism evidence="1 2">
    <name type="scientific">Cryptolaemus montrouzieri</name>
    <dbReference type="NCBI Taxonomy" id="559131"/>
    <lineage>
        <taxon>Eukaryota</taxon>
        <taxon>Metazoa</taxon>
        <taxon>Ecdysozoa</taxon>
        <taxon>Arthropoda</taxon>
        <taxon>Hexapoda</taxon>
        <taxon>Insecta</taxon>
        <taxon>Pterygota</taxon>
        <taxon>Neoptera</taxon>
        <taxon>Endopterygota</taxon>
        <taxon>Coleoptera</taxon>
        <taxon>Polyphaga</taxon>
        <taxon>Cucujiformia</taxon>
        <taxon>Coccinelloidea</taxon>
        <taxon>Coccinellidae</taxon>
        <taxon>Scymninae</taxon>
        <taxon>Scymnini</taxon>
        <taxon>Cryptolaemus</taxon>
    </lineage>
</organism>
<proteinExistence type="predicted"/>
<dbReference type="PANTHER" id="PTHR33332">
    <property type="entry name" value="REVERSE TRANSCRIPTASE DOMAIN-CONTAINING PROTEIN"/>
    <property type="match status" value="1"/>
</dbReference>
<sequence>MCCLIFCSTHLYADDSQLYLQFSRDSLDEAREKINIDLDNISKLSESMCLSINPSKTVVMLFGRKVMTEACKDLIRISVNGAVLPLTSECRNLGLIMDSDLRFDSHINLLLKRAFVNIKLIYGCKEFLDIRQRKMLCEALVLSHLNYCDTVYGPCLTKQNVARVQKIQNWCVRIVFNLRRTDRTSCRRQQLGWLNMAACAESVLHDFE</sequence>
<keyword evidence="2" id="KW-1185">Reference proteome</keyword>
<dbReference type="Proteomes" id="UP001516400">
    <property type="component" value="Unassembled WGS sequence"/>
</dbReference>
<evidence type="ECO:0000313" key="1">
    <source>
        <dbReference type="EMBL" id="KAL3288782.1"/>
    </source>
</evidence>
<dbReference type="AlphaFoldDB" id="A0ABD2PD94"/>
<dbReference type="EMBL" id="JABFTP020000185">
    <property type="protein sequence ID" value="KAL3288782.1"/>
    <property type="molecule type" value="Genomic_DNA"/>
</dbReference>
<reference evidence="1 2" key="1">
    <citation type="journal article" date="2021" name="BMC Biol.">
        <title>Horizontally acquired antibacterial genes associated with adaptive radiation of ladybird beetles.</title>
        <authorList>
            <person name="Li H.S."/>
            <person name="Tang X.F."/>
            <person name="Huang Y.H."/>
            <person name="Xu Z.Y."/>
            <person name="Chen M.L."/>
            <person name="Du X.Y."/>
            <person name="Qiu B.Y."/>
            <person name="Chen P.T."/>
            <person name="Zhang W."/>
            <person name="Slipinski A."/>
            <person name="Escalona H.E."/>
            <person name="Waterhouse R.M."/>
            <person name="Zwick A."/>
            <person name="Pang H."/>
        </authorList>
    </citation>
    <scope>NUCLEOTIDE SEQUENCE [LARGE SCALE GENOMIC DNA]</scope>
    <source>
        <strain evidence="1">SYSU2018</strain>
    </source>
</reference>
<accession>A0ABD2PD94</accession>
<comment type="caution">
    <text evidence="1">The sequence shown here is derived from an EMBL/GenBank/DDBJ whole genome shotgun (WGS) entry which is preliminary data.</text>
</comment>
<gene>
    <name evidence="1" type="ORF">HHI36_003216</name>
</gene>
<evidence type="ECO:0000313" key="2">
    <source>
        <dbReference type="Proteomes" id="UP001516400"/>
    </source>
</evidence>
<evidence type="ECO:0008006" key="3">
    <source>
        <dbReference type="Google" id="ProtNLM"/>
    </source>
</evidence>